<reference evidence="4" key="2">
    <citation type="submission" date="2025-09" db="UniProtKB">
        <authorList>
            <consortium name="Ensembl"/>
        </authorList>
    </citation>
    <scope>IDENTIFICATION</scope>
</reference>
<keyword evidence="1" id="KW-0175">Coiled coil</keyword>
<dbReference type="PANTHER" id="PTHR18839:SF7">
    <property type="entry name" value="A-KINASE ANCHOR PROTEIN 2 C-TERMINAL DOMAIN-CONTAINING PROTEIN"/>
    <property type="match status" value="1"/>
</dbReference>
<keyword evidence="5" id="KW-1185">Reference proteome</keyword>
<reference evidence="4" key="1">
    <citation type="submission" date="2025-08" db="UniProtKB">
        <authorList>
            <consortium name="Ensembl"/>
        </authorList>
    </citation>
    <scope>IDENTIFICATION</scope>
</reference>
<dbReference type="Pfam" id="PF15304">
    <property type="entry name" value="AKAP2_C"/>
    <property type="match status" value="1"/>
</dbReference>
<evidence type="ECO:0000256" key="1">
    <source>
        <dbReference type="ARBA" id="ARBA00023054"/>
    </source>
</evidence>
<feature type="compositionally biased region" description="Low complexity" evidence="2">
    <location>
        <begin position="694"/>
        <end position="706"/>
    </location>
</feature>
<accession>A0A8D0GPF7</accession>
<feature type="compositionally biased region" description="Polar residues" evidence="2">
    <location>
        <begin position="562"/>
        <end position="571"/>
    </location>
</feature>
<dbReference type="InterPro" id="IPR042779">
    <property type="entry name" value="MISP/MISP3-like"/>
</dbReference>
<dbReference type="PANTHER" id="PTHR18839">
    <property type="entry name" value="MITOTIC INTERACTOR AND SUBSTRATE OF PLK1 MISP FAMILY MEMBER"/>
    <property type="match status" value="1"/>
</dbReference>
<feature type="compositionally biased region" description="Basic and acidic residues" evidence="2">
    <location>
        <begin position="452"/>
        <end position="464"/>
    </location>
</feature>
<evidence type="ECO:0000313" key="5">
    <source>
        <dbReference type="Proteomes" id="UP000694392"/>
    </source>
</evidence>
<sequence length="814" mass="92138">MNEPPRQEMDRITRNLIFSISQNASPKYENQHDTGVCPRSESDDDEFAVYNYDNQRAENGLGWRPIHLLENKSELSTNSLNGGKYLWRPSPDRESNLELVKTGTLYDIRAYKEETKPSKLFSEQKEELGYRIPCVDISPEKTKELEDERRKVIQSQAVKKRSTMAEKWSSMEELDSINTGSSSKYEGKQGGKYSEFALYFDSASPARVQTPVDSENIDRGKINFAAARQQFLLLEKTKPSSLFGSRKQVMSPRPESMRNIYERGWQSPSTVKGSGDAFTIVRGSGDADWSSQRGPAGYNSKEEMYTLQRTTTEREDPNGRTTSHQSLSRTSSKDDLDSSLGETSNTFRMVYISDGSPFDECSDDLLDLREGDQDLVKARDETPIEREIRLAMVKEENLRKERGIQRMASRDELVEIQTKPLLSTSLLSPSHSRKGKDKARISFYVQREIEQETKREEDLKKEGRLPGTYDKGTPQELGERRRLFEQDDIPPSPHKVTSAKKPKELRGTSSNEFTWEQTMDHGLMGDTADGNRLPNPTVNLLSFKAYQPFSTSDSSKSRTGSERPSYNQPFPNYSRPMDGESFRAGLPSTQEQGDPAEKFVLRKEYFAIPAWKPTFSFSSDQGTRSLGRKDGGLERVASHEEQYTLKAWKPQTSSLIEQEIQDALQREQELQEQRKRLSERGFVPGSSTWEKGSRGQLSSQSSAASGISGNYSVSDSPVFAPASYQPGMLRLVSSSSPSSLPTTHTGRLGSELAWQSPTQSLLEEKERRQWEDRKVGSPKPSVLWVAWTGAELKPISKFIFTNINMCVSRNQSLY</sequence>
<dbReference type="Ensembl" id="ENSSPUT00000012620.1">
    <property type="protein sequence ID" value="ENSSPUP00000011833.1"/>
    <property type="gene ID" value="ENSSPUG00000009085.1"/>
</dbReference>
<feature type="compositionally biased region" description="Polar residues" evidence="2">
    <location>
        <begin position="319"/>
        <end position="330"/>
    </location>
</feature>
<feature type="region of interest" description="Disordered" evidence="2">
    <location>
        <begin position="282"/>
        <end position="341"/>
    </location>
</feature>
<feature type="region of interest" description="Disordered" evidence="2">
    <location>
        <begin position="452"/>
        <end position="514"/>
    </location>
</feature>
<feature type="region of interest" description="Disordered" evidence="2">
    <location>
        <begin position="733"/>
        <end position="757"/>
    </location>
</feature>
<feature type="region of interest" description="Disordered" evidence="2">
    <location>
        <begin position="671"/>
        <end position="706"/>
    </location>
</feature>
<dbReference type="GeneTree" id="ENSGT00940000154739"/>
<feature type="region of interest" description="Disordered" evidence="2">
    <location>
        <begin position="549"/>
        <end position="592"/>
    </location>
</feature>
<name>A0A8D0GPF7_SPHPU</name>
<dbReference type="Proteomes" id="UP000694392">
    <property type="component" value="Unplaced"/>
</dbReference>
<protein>
    <recommendedName>
        <fullName evidence="3">A-kinase anchor protein 2 C-terminal domain-containing protein</fullName>
    </recommendedName>
</protein>
<evidence type="ECO:0000259" key="3">
    <source>
        <dbReference type="Pfam" id="PF15304"/>
    </source>
</evidence>
<feature type="region of interest" description="Disordered" evidence="2">
    <location>
        <begin position="22"/>
        <end position="42"/>
    </location>
</feature>
<evidence type="ECO:0000313" key="4">
    <source>
        <dbReference type="Ensembl" id="ENSSPUP00000011833.1"/>
    </source>
</evidence>
<dbReference type="InterPro" id="IPR029304">
    <property type="entry name" value="AKAP2_C"/>
</dbReference>
<evidence type="ECO:0000256" key="2">
    <source>
        <dbReference type="SAM" id="MobiDB-lite"/>
    </source>
</evidence>
<dbReference type="AlphaFoldDB" id="A0A8D0GPF7"/>
<proteinExistence type="predicted"/>
<feature type="domain" description="A-kinase anchor protein 2 C-terminal" evidence="3">
    <location>
        <begin position="416"/>
        <end position="739"/>
    </location>
</feature>
<organism evidence="4 5">
    <name type="scientific">Sphenodon punctatus</name>
    <name type="common">Tuatara</name>
    <name type="synonym">Hatteria punctata</name>
    <dbReference type="NCBI Taxonomy" id="8508"/>
    <lineage>
        <taxon>Eukaryota</taxon>
        <taxon>Metazoa</taxon>
        <taxon>Chordata</taxon>
        <taxon>Craniata</taxon>
        <taxon>Vertebrata</taxon>
        <taxon>Euteleostomi</taxon>
        <taxon>Lepidosauria</taxon>
        <taxon>Sphenodontia</taxon>
        <taxon>Sphenodontidae</taxon>
        <taxon>Sphenodon</taxon>
    </lineage>
</organism>